<dbReference type="RefSeq" id="WP_315649959.1">
    <property type="nucleotide sequence ID" value="NZ_JAVXZY010000003.1"/>
</dbReference>
<feature type="region of interest" description="Disordered" evidence="1">
    <location>
        <begin position="150"/>
        <end position="169"/>
    </location>
</feature>
<name>A0ABU3PA30_9BURK</name>
<reference evidence="2" key="1">
    <citation type="submission" date="2023-09" db="EMBL/GenBank/DDBJ databases">
        <title>Paucibacter sp. APW11 Genome sequencing and assembly.</title>
        <authorList>
            <person name="Kim I."/>
        </authorList>
    </citation>
    <scope>NUCLEOTIDE SEQUENCE</scope>
    <source>
        <strain evidence="2">APW11</strain>
    </source>
</reference>
<feature type="compositionally biased region" description="Basic and acidic residues" evidence="1">
    <location>
        <begin position="150"/>
        <end position="159"/>
    </location>
</feature>
<comment type="caution">
    <text evidence="2">The sequence shown here is derived from an EMBL/GenBank/DDBJ whole genome shotgun (WGS) entry which is preliminary data.</text>
</comment>
<evidence type="ECO:0000256" key="1">
    <source>
        <dbReference type="SAM" id="MobiDB-lite"/>
    </source>
</evidence>
<dbReference type="Proteomes" id="UP001246372">
    <property type="component" value="Unassembled WGS sequence"/>
</dbReference>
<evidence type="ECO:0000313" key="2">
    <source>
        <dbReference type="EMBL" id="MDT8999407.1"/>
    </source>
</evidence>
<evidence type="ECO:0000313" key="3">
    <source>
        <dbReference type="Proteomes" id="UP001246372"/>
    </source>
</evidence>
<keyword evidence="3" id="KW-1185">Reference proteome</keyword>
<accession>A0ABU3PA30</accession>
<proteinExistence type="predicted"/>
<evidence type="ECO:0008006" key="4">
    <source>
        <dbReference type="Google" id="ProtNLM"/>
    </source>
</evidence>
<sequence length="169" mass="17636">MAVAELLRPVEPPGDAQLLACHARALAAAELAGQRALRCWQQQGRQPGGAQGLQRGAQQQARGYADLLIVGHSAELPALQRLGLIEVAGAGLWRVLGMDRFGGHTMPLPVALAAAQAAAQVISAQLPRLCISTRSFGFAELGEAATGDAAERQFGHDSARPLPSPRPLA</sequence>
<protein>
    <recommendedName>
        <fullName evidence="4">UspA domain-containing protein</fullName>
    </recommendedName>
</protein>
<dbReference type="EMBL" id="JAVXZY010000003">
    <property type="protein sequence ID" value="MDT8999407.1"/>
    <property type="molecule type" value="Genomic_DNA"/>
</dbReference>
<gene>
    <name evidence="2" type="ORF">RQP53_09030</name>
</gene>
<organism evidence="2 3">
    <name type="scientific">Roseateles aquae</name>
    <dbReference type="NCBI Taxonomy" id="3077235"/>
    <lineage>
        <taxon>Bacteria</taxon>
        <taxon>Pseudomonadati</taxon>
        <taxon>Pseudomonadota</taxon>
        <taxon>Betaproteobacteria</taxon>
        <taxon>Burkholderiales</taxon>
        <taxon>Sphaerotilaceae</taxon>
        <taxon>Roseateles</taxon>
    </lineage>
</organism>